<dbReference type="Gene3D" id="1.10.10.10">
    <property type="entry name" value="Winged helix-like DNA-binding domain superfamily/Winged helix DNA-binding domain"/>
    <property type="match status" value="1"/>
</dbReference>
<dbReference type="Pfam" id="PF07729">
    <property type="entry name" value="FCD"/>
    <property type="match status" value="1"/>
</dbReference>
<dbReference type="PROSITE" id="PS50949">
    <property type="entry name" value="HTH_GNTR"/>
    <property type="match status" value="1"/>
</dbReference>
<name>A0A0R2C4J5_9LACO</name>
<dbReference type="Gene3D" id="1.20.120.530">
    <property type="entry name" value="GntR ligand-binding domain-like"/>
    <property type="match status" value="1"/>
</dbReference>
<dbReference type="Proteomes" id="UP000051576">
    <property type="component" value="Unassembled WGS sequence"/>
</dbReference>
<dbReference type="InterPro" id="IPR011711">
    <property type="entry name" value="GntR_C"/>
</dbReference>
<reference evidence="5 6" key="1">
    <citation type="journal article" date="2015" name="Genome Announc.">
        <title>Expanding the biotechnology potential of lactobacilli through comparative genomics of 213 strains and associated genera.</title>
        <authorList>
            <person name="Sun Z."/>
            <person name="Harris H.M."/>
            <person name="McCann A."/>
            <person name="Guo C."/>
            <person name="Argimon S."/>
            <person name="Zhang W."/>
            <person name="Yang X."/>
            <person name="Jeffery I.B."/>
            <person name="Cooney J.C."/>
            <person name="Kagawa T.F."/>
            <person name="Liu W."/>
            <person name="Song Y."/>
            <person name="Salvetti E."/>
            <person name="Wrobel A."/>
            <person name="Rasinkangas P."/>
            <person name="Parkhill J."/>
            <person name="Rea M.C."/>
            <person name="O'Sullivan O."/>
            <person name="Ritari J."/>
            <person name="Douillard F.P."/>
            <person name="Paul Ross R."/>
            <person name="Yang R."/>
            <person name="Briner A.E."/>
            <person name="Felis G.E."/>
            <person name="de Vos W.M."/>
            <person name="Barrangou R."/>
            <person name="Klaenhammer T.R."/>
            <person name="Caufield P.W."/>
            <person name="Cui Y."/>
            <person name="Zhang H."/>
            <person name="O'Toole P.W."/>
        </authorList>
    </citation>
    <scope>NUCLEOTIDE SEQUENCE [LARGE SCALE GENOMIC DNA]</scope>
    <source>
        <strain evidence="5 6">DSM 20605</strain>
    </source>
</reference>
<dbReference type="PRINTS" id="PR00035">
    <property type="entry name" value="HTHGNTR"/>
</dbReference>
<evidence type="ECO:0000313" key="5">
    <source>
        <dbReference type="EMBL" id="KRM86407.1"/>
    </source>
</evidence>
<dbReference type="InterPro" id="IPR036390">
    <property type="entry name" value="WH_DNA-bd_sf"/>
</dbReference>
<evidence type="ECO:0000259" key="4">
    <source>
        <dbReference type="PROSITE" id="PS50949"/>
    </source>
</evidence>
<evidence type="ECO:0000256" key="2">
    <source>
        <dbReference type="ARBA" id="ARBA00023125"/>
    </source>
</evidence>
<dbReference type="EMBL" id="AYYX01000048">
    <property type="protein sequence ID" value="KRM86407.1"/>
    <property type="molecule type" value="Genomic_DNA"/>
</dbReference>
<dbReference type="SUPFAM" id="SSF48008">
    <property type="entry name" value="GntR ligand-binding domain-like"/>
    <property type="match status" value="1"/>
</dbReference>
<evidence type="ECO:0000313" key="6">
    <source>
        <dbReference type="Proteomes" id="UP000051576"/>
    </source>
</evidence>
<accession>A0A0R2C4J5</accession>
<dbReference type="PANTHER" id="PTHR43537">
    <property type="entry name" value="TRANSCRIPTIONAL REGULATOR, GNTR FAMILY"/>
    <property type="match status" value="1"/>
</dbReference>
<feature type="domain" description="HTH gntR-type" evidence="4">
    <location>
        <begin position="5"/>
        <end position="72"/>
    </location>
</feature>
<keyword evidence="6" id="KW-1185">Reference proteome</keyword>
<keyword evidence="2" id="KW-0238">DNA-binding</keyword>
<dbReference type="SMART" id="SM00345">
    <property type="entry name" value="HTH_GNTR"/>
    <property type="match status" value="1"/>
</dbReference>
<dbReference type="GO" id="GO:0003700">
    <property type="term" value="F:DNA-binding transcription factor activity"/>
    <property type="evidence" value="ECO:0007669"/>
    <property type="project" value="InterPro"/>
</dbReference>
<dbReference type="STRING" id="1133569.FD21_GL001529"/>
<keyword evidence="1" id="KW-0805">Transcription regulation</keyword>
<evidence type="ECO:0000256" key="3">
    <source>
        <dbReference type="ARBA" id="ARBA00023163"/>
    </source>
</evidence>
<dbReference type="RefSeq" id="WP_056970681.1">
    <property type="nucleotide sequence ID" value="NZ_AYYX01000048.1"/>
</dbReference>
<evidence type="ECO:0000256" key="1">
    <source>
        <dbReference type="ARBA" id="ARBA00023015"/>
    </source>
</evidence>
<dbReference type="SMART" id="SM00895">
    <property type="entry name" value="FCD"/>
    <property type="match status" value="1"/>
</dbReference>
<dbReference type="InterPro" id="IPR036388">
    <property type="entry name" value="WH-like_DNA-bd_sf"/>
</dbReference>
<dbReference type="PANTHER" id="PTHR43537:SF24">
    <property type="entry name" value="GLUCONATE OPERON TRANSCRIPTIONAL REPRESSOR"/>
    <property type="match status" value="1"/>
</dbReference>
<comment type="caution">
    <text evidence="5">The sequence shown here is derived from an EMBL/GenBank/DDBJ whole genome shotgun (WGS) entry which is preliminary data.</text>
</comment>
<proteinExistence type="predicted"/>
<protein>
    <recommendedName>
        <fullName evidence="4">HTH gntR-type domain-containing protein</fullName>
    </recommendedName>
</protein>
<organism evidence="5 6">
    <name type="scientific">Liquorilactobacillus vini DSM 20605</name>
    <dbReference type="NCBI Taxonomy" id="1133569"/>
    <lineage>
        <taxon>Bacteria</taxon>
        <taxon>Bacillati</taxon>
        <taxon>Bacillota</taxon>
        <taxon>Bacilli</taxon>
        <taxon>Lactobacillales</taxon>
        <taxon>Lactobacillaceae</taxon>
        <taxon>Liquorilactobacillus</taxon>
    </lineage>
</organism>
<dbReference type="PATRIC" id="fig|1133569.4.peg.1674"/>
<dbReference type="InterPro" id="IPR008920">
    <property type="entry name" value="TF_FadR/GntR_C"/>
</dbReference>
<gene>
    <name evidence="5" type="ORF">FD21_GL001529</name>
</gene>
<dbReference type="AlphaFoldDB" id="A0A0R2C4J5"/>
<dbReference type="CDD" id="cd07377">
    <property type="entry name" value="WHTH_GntR"/>
    <property type="match status" value="1"/>
</dbReference>
<dbReference type="InterPro" id="IPR000524">
    <property type="entry name" value="Tscrpt_reg_HTH_GntR"/>
</dbReference>
<dbReference type="Pfam" id="PF00392">
    <property type="entry name" value="GntR"/>
    <property type="match status" value="1"/>
</dbReference>
<dbReference type="GO" id="GO:0003677">
    <property type="term" value="F:DNA binding"/>
    <property type="evidence" value="ECO:0007669"/>
    <property type="project" value="UniProtKB-KW"/>
</dbReference>
<dbReference type="SUPFAM" id="SSF46785">
    <property type="entry name" value="Winged helix' DNA-binding domain"/>
    <property type="match status" value="1"/>
</dbReference>
<keyword evidence="3" id="KW-0804">Transcription</keyword>
<sequence length="196" mass="22131">MSSTISATQKIYQDLKNRIICGEISPTAILTERKLAEEFKVSKAPVRESLRQLTSEGFLIVYPRKGYVQNILTEKDYHDIQQVRIPLEQLSVSLVIANCSAAEIKNGLTFKKHDEKNPYLSENTQFHLGIAKLTDNQYLYDVLKSLLAAASRAFILKNGKRNITGTDLHQEIIQAMLTKNVALAKQIIKNDISQQL</sequence>